<dbReference type="Proteomes" id="UP000546464">
    <property type="component" value="Unassembled WGS sequence"/>
</dbReference>
<gene>
    <name evidence="1" type="ORF">H5P28_12835</name>
</gene>
<dbReference type="InterPro" id="IPR032586">
    <property type="entry name" value="UxaE"/>
</dbReference>
<dbReference type="AlphaFoldDB" id="A0A842HHR1"/>
<keyword evidence="2" id="KW-1185">Reference proteome</keyword>
<name>A0A842HHR1_9BACT</name>
<dbReference type="EMBL" id="JACHVB010000035">
    <property type="protein sequence ID" value="MBC2595146.1"/>
    <property type="molecule type" value="Genomic_DNA"/>
</dbReference>
<proteinExistence type="predicted"/>
<reference evidence="1 2" key="1">
    <citation type="submission" date="2020-07" db="EMBL/GenBank/DDBJ databases">
        <authorList>
            <person name="Feng X."/>
        </authorList>
    </citation>
    <scope>NUCLEOTIDE SEQUENCE [LARGE SCALE GENOMIC DNA]</scope>
    <source>
        <strain evidence="1 2">JCM31066</strain>
    </source>
</reference>
<protein>
    <recommendedName>
        <fullName evidence="3">Tagaturonate/fructuronate epimerase</fullName>
    </recommendedName>
</protein>
<organism evidence="1 2">
    <name type="scientific">Ruficoccus amylovorans</name>
    <dbReference type="NCBI Taxonomy" id="1804625"/>
    <lineage>
        <taxon>Bacteria</taxon>
        <taxon>Pseudomonadati</taxon>
        <taxon>Verrucomicrobiota</taxon>
        <taxon>Opitutia</taxon>
        <taxon>Puniceicoccales</taxon>
        <taxon>Cerasicoccaceae</taxon>
        <taxon>Ruficoccus</taxon>
    </lineage>
</organism>
<evidence type="ECO:0000313" key="2">
    <source>
        <dbReference type="Proteomes" id="UP000546464"/>
    </source>
</evidence>
<dbReference type="GO" id="GO:0016853">
    <property type="term" value="F:isomerase activity"/>
    <property type="evidence" value="ECO:0007669"/>
    <property type="project" value="InterPro"/>
</dbReference>
<dbReference type="Pfam" id="PF16257">
    <property type="entry name" value="UxaE"/>
    <property type="match status" value="1"/>
</dbReference>
<sequence>MPQANTPVILGLKKSFGFGDRLGLAGPGHIAALEKSTFYGMLAQQSMRELTRSRRRADQVVEAARTAVEAAHFTRPWGADADHLKTVEDVAHTAKAGFTFFTLDPSASVANAADTMSEDELRAETGKLAAEGLLPGDWPRRYLDGKWEVDNGPPLTFDEESLLRAAVKYTRATATCARLYQAVAEHCTSRPFEVEIAVDETSAPTSHREHLFLALELKRRGVSFISLAPRFVGKFEKGIDYVGDIAAFNDELKRHVAIARTLGPYKISVHSGSDKFSLYPSIGRICGDLLHVKTAGTSYLEALRVVWRTDPELFREIAHYAAEHFEEEKTSFLISTTDEEVAALARDWPVDPESAYFEERVGRQLLHVTFGSVLVLGRRPSGLPFNEAIRESLHTHAGEYRQTLEACFTRHLSLLESESA</sequence>
<accession>A0A842HHR1</accession>
<dbReference type="RefSeq" id="WP_185676109.1">
    <property type="nucleotide sequence ID" value="NZ_JACHVB010000035.1"/>
</dbReference>
<comment type="caution">
    <text evidence="1">The sequence shown here is derived from an EMBL/GenBank/DDBJ whole genome shotgun (WGS) entry which is preliminary data.</text>
</comment>
<evidence type="ECO:0000313" key="1">
    <source>
        <dbReference type="EMBL" id="MBC2595146.1"/>
    </source>
</evidence>
<evidence type="ECO:0008006" key="3">
    <source>
        <dbReference type="Google" id="ProtNLM"/>
    </source>
</evidence>